<organism evidence="2 3">
    <name type="scientific">Sandaracinus amylolyticus</name>
    <dbReference type="NCBI Taxonomy" id="927083"/>
    <lineage>
        <taxon>Bacteria</taxon>
        <taxon>Pseudomonadati</taxon>
        <taxon>Myxococcota</taxon>
        <taxon>Polyangia</taxon>
        <taxon>Polyangiales</taxon>
        <taxon>Sandaracinaceae</taxon>
        <taxon>Sandaracinus</taxon>
    </lineage>
</organism>
<dbReference type="PANTHER" id="PTHR38011:SF11">
    <property type="entry name" value="2,5-DIAMINO-6-RIBOSYLAMINO-4(3H)-PYRIMIDINONE 5'-PHOSPHATE REDUCTASE"/>
    <property type="match status" value="1"/>
</dbReference>
<sequence length="173" mass="19397">MRKLKYHVAITLDGFLAHEDHTYEGFLNEGEHVDEFFDSFRTSDIVLMGRKTYDVGLRMGVTSPYPMLRQYVFSRSLERSPDPAVELVRDDVVGCVRALKEEHGKDIWLCGGGELASALLEADLVDEIIVKLSPVVFGTGIPMFARPLQRALSLRSTKSYANGVQLLAYSVTR</sequence>
<evidence type="ECO:0000313" key="2">
    <source>
        <dbReference type="EMBL" id="AKF11585.1"/>
    </source>
</evidence>
<proteinExistence type="predicted"/>
<reference evidence="2 3" key="1">
    <citation type="submission" date="2015-03" db="EMBL/GenBank/DDBJ databases">
        <title>Genome assembly of Sandaracinus amylolyticus DSM 53668.</title>
        <authorList>
            <person name="Sharma G."/>
            <person name="Subramanian S."/>
        </authorList>
    </citation>
    <scope>NUCLEOTIDE SEQUENCE [LARGE SCALE GENOMIC DNA]</scope>
    <source>
        <strain evidence="2 3">DSM 53668</strain>
    </source>
</reference>
<dbReference type="EMBL" id="CP011125">
    <property type="protein sequence ID" value="AKF11585.1"/>
    <property type="molecule type" value="Genomic_DNA"/>
</dbReference>
<dbReference type="Gene3D" id="3.40.430.10">
    <property type="entry name" value="Dihydrofolate Reductase, subunit A"/>
    <property type="match status" value="1"/>
</dbReference>
<dbReference type="OrthoDB" id="2313602at2"/>
<dbReference type="PANTHER" id="PTHR38011">
    <property type="entry name" value="DIHYDROFOLATE REDUCTASE FAMILY PROTEIN (AFU_ORTHOLOGUE AFUA_8G06820)"/>
    <property type="match status" value="1"/>
</dbReference>
<name>A0A0F6YMX8_9BACT</name>
<dbReference type="GO" id="GO:0009231">
    <property type="term" value="P:riboflavin biosynthetic process"/>
    <property type="evidence" value="ECO:0007669"/>
    <property type="project" value="InterPro"/>
</dbReference>
<evidence type="ECO:0000259" key="1">
    <source>
        <dbReference type="Pfam" id="PF01872"/>
    </source>
</evidence>
<dbReference type="AlphaFoldDB" id="A0A0F6YMX8"/>
<dbReference type="KEGG" id="samy:DB32_008734"/>
<dbReference type="GO" id="GO:0008703">
    <property type="term" value="F:5-amino-6-(5-phosphoribosylamino)uracil reductase activity"/>
    <property type="evidence" value="ECO:0007669"/>
    <property type="project" value="InterPro"/>
</dbReference>
<dbReference type="Proteomes" id="UP000034883">
    <property type="component" value="Chromosome"/>
</dbReference>
<evidence type="ECO:0000313" key="3">
    <source>
        <dbReference type="Proteomes" id="UP000034883"/>
    </source>
</evidence>
<accession>A0A0F6YMX8</accession>
<gene>
    <name evidence="2" type="ORF">DB32_008734</name>
</gene>
<keyword evidence="3" id="KW-1185">Reference proteome</keyword>
<feature type="domain" description="Bacterial bifunctional deaminase-reductase C-terminal" evidence="1">
    <location>
        <begin position="3"/>
        <end position="165"/>
    </location>
</feature>
<protein>
    <submittedName>
        <fullName evidence="2">Dihydrofolate reductase</fullName>
    </submittedName>
</protein>
<dbReference type="SUPFAM" id="SSF53597">
    <property type="entry name" value="Dihydrofolate reductase-like"/>
    <property type="match status" value="1"/>
</dbReference>
<dbReference type="Pfam" id="PF01872">
    <property type="entry name" value="RibD_C"/>
    <property type="match status" value="1"/>
</dbReference>
<dbReference type="InterPro" id="IPR002734">
    <property type="entry name" value="RibDG_C"/>
</dbReference>
<dbReference type="InterPro" id="IPR050765">
    <property type="entry name" value="Riboflavin_Biosynth_HTPR"/>
</dbReference>
<dbReference type="RefSeq" id="WP_053238435.1">
    <property type="nucleotide sequence ID" value="NZ_CP011125.1"/>
</dbReference>
<dbReference type="InterPro" id="IPR024072">
    <property type="entry name" value="DHFR-like_dom_sf"/>
</dbReference>
<dbReference type="STRING" id="927083.DB32_008734"/>